<dbReference type="InterPro" id="IPR046347">
    <property type="entry name" value="bZIP_sf"/>
</dbReference>
<sequence>MREADIVSGDVKPTERDAEEVLESGLLLEESCSGILYAGHTEEWSVEPRCSLNDSESEEVLKAINPNEMYTSAVCESDSGLSEDQSSDGAHEQNLGNTVYQVVYDISGVGGASEQQTPQMDVISIELDEWSSQMLLEDSCVVNELVSSVRMENVSAHHVQNIQNPDSFLVYPELQLTEEEQKLLDQEGVSLPNNLPLTKTEERILKKVRRKIRNKLSAQDSRKRKKEYIDGLESRSLVAQLHRLQALIKQTATKAAQTSTCIMILLFSLALLILPSYSPFSRSPSVEDSYAPSAVISRNILNEVDSLPLLEDPVEDDPMSSEPLSPASEHTPADADVPQPPEDWTGDQRNGSAAPEGDADVLSVSLTAPAAAGNTDAAKPPHADEM</sequence>
<evidence type="ECO:0000256" key="15">
    <source>
        <dbReference type="SAM" id="MobiDB-lite"/>
    </source>
</evidence>
<accession>A0A9J7YCT2</accession>
<dbReference type="GO" id="GO:0000978">
    <property type="term" value="F:RNA polymerase II cis-regulatory region sequence-specific DNA binding"/>
    <property type="evidence" value="ECO:0007669"/>
    <property type="project" value="TreeGrafter"/>
</dbReference>
<feature type="compositionally biased region" description="Low complexity" evidence="15">
    <location>
        <begin position="368"/>
        <end position="378"/>
    </location>
</feature>
<proteinExistence type="inferred from homology"/>
<dbReference type="InterPro" id="IPR051381">
    <property type="entry name" value="CREB_ATF_subfamily"/>
</dbReference>
<keyword evidence="18" id="KW-1185">Reference proteome</keyword>
<keyword evidence="7" id="KW-1133">Transmembrane helix</keyword>
<evidence type="ECO:0000256" key="3">
    <source>
        <dbReference type="ARBA" id="ARBA00013878"/>
    </source>
</evidence>
<dbReference type="PANTHER" id="PTHR45996:SF2">
    <property type="entry name" value="CYCLIC AMP-RESPONSIVE ELEMENT-BINDING PROTEIN 3-LIKE PROTEIN 4"/>
    <property type="match status" value="1"/>
</dbReference>
<evidence type="ECO:0000256" key="2">
    <source>
        <dbReference type="ARBA" id="ARBA00009050"/>
    </source>
</evidence>
<evidence type="ECO:0000256" key="9">
    <source>
        <dbReference type="ARBA" id="ARBA00023125"/>
    </source>
</evidence>
<reference evidence="17" key="1">
    <citation type="submission" date="2025-08" db="UniProtKB">
        <authorList>
            <consortium name="Ensembl"/>
        </authorList>
    </citation>
    <scope>IDENTIFICATION</scope>
</reference>
<dbReference type="CDD" id="cd14689">
    <property type="entry name" value="bZIP_CREB3"/>
    <property type="match status" value="1"/>
</dbReference>
<dbReference type="AlphaFoldDB" id="A0A9J7YCT2"/>
<dbReference type="SUPFAM" id="SSF57959">
    <property type="entry name" value="Leucine zipper domain"/>
    <property type="match status" value="1"/>
</dbReference>
<dbReference type="Ensembl" id="ENSCCRT00000137041.1">
    <property type="protein sequence ID" value="ENSCCRP00000116658.1"/>
    <property type="gene ID" value="ENSCCRG00000066761.1"/>
</dbReference>
<evidence type="ECO:0000256" key="7">
    <source>
        <dbReference type="ARBA" id="ARBA00022989"/>
    </source>
</evidence>
<keyword evidence="13" id="KW-0325">Glycoprotein</keyword>
<evidence type="ECO:0000256" key="14">
    <source>
        <dbReference type="ARBA" id="ARBA00023242"/>
    </source>
</evidence>
<evidence type="ECO:0000256" key="6">
    <source>
        <dbReference type="ARBA" id="ARBA00022968"/>
    </source>
</evidence>
<keyword evidence="12" id="KW-0804">Transcription</keyword>
<organism evidence="17 18">
    <name type="scientific">Cyprinus carpio carpio</name>
    <dbReference type="NCBI Taxonomy" id="630221"/>
    <lineage>
        <taxon>Eukaryota</taxon>
        <taxon>Metazoa</taxon>
        <taxon>Chordata</taxon>
        <taxon>Craniata</taxon>
        <taxon>Vertebrata</taxon>
        <taxon>Euteleostomi</taxon>
        <taxon>Actinopterygii</taxon>
        <taxon>Neopterygii</taxon>
        <taxon>Teleostei</taxon>
        <taxon>Ostariophysi</taxon>
        <taxon>Cypriniformes</taxon>
        <taxon>Cyprinidae</taxon>
        <taxon>Cyprininae</taxon>
        <taxon>Cyprinus</taxon>
    </lineage>
</organism>
<keyword evidence="9" id="KW-0238">DNA-binding</keyword>
<evidence type="ECO:0000256" key="8">
    <source>
        <dbReference type="ARBA" id="ARBA00023015"/>
    </source>
</evidence>
<evidence type="ECO:0000256" key="13">
    <source>
        <dbReference type="ARBA" id="ARBA00023180"/>
    </source>
</evidence>
<dbReference type="SMART" id="SM00338">
    <property type="entry name" value="BRLZ"/>
    <property type="match status" value="1"/>
</dbReference>
<keyword evidence="4" id="KW-0812">Transmembrane</keyword>
<name>A0A9J7YCT2_CYPCA</name>
<keyword evidence="8" id="KW-0805">Transcription regulation</keyword>
<dbReference type="InterPro" id="IPR004827">
    <property type="entry name" value="bZIP"/>
</dbReference>
<dbReference type="GO" id="GO:0005789">
    <property type="term" value="C:endoplasmic reticulum membrane"/>
    <property type="evidence" value="ECO:0007669"/>
    <property type="project" value="UniProtKB-SubCell"/>
</dbReference>
<keyword evidence="11" id="KW-0010">Activator</keyword>
<evidence type="ECO:0000256" key="12">
    <source>
        <dbReference type="ARBA" id="ARBA00023163"/>
    </source>
</evidence>
<dbReference type="GeneTree" id="ENSGT00940000160806"/>
<keyword evidence="5" id="KW-0256">Endoplasmic reticulum</keyword>
<evidence type="ECO:0000256" key="11">
    <source>
        <dbReference type="ARBA" id="ARBA00023159"/>
    </source>
</evidence>
<dbReference type="Proteomes" id="UP001108240">
    <property type="component" value="Unplaced"/>
</dbReference>
<dbReference type="Pfam" id="PF00170">
    <property type="entry name" value="bZIP_1"/>
    <property type="match status" value="1"/>
</dbReference>
<protein>
    <recommendedName>
        <fullName evidence="3">Cyclic AMP-responsive element-binding protein 3-like protein 4</fullName>
    </recommendedName>
</protein>
<reference evidence="17" key="2">
    <citation type="submission" date="2025-09" db="UniProtKB">
        <authorList>
            <consortium name="Ensembl"/>
        </authorList>
    </citation>
    <scope>IDENTIFICATION</scope>
</reference>
<feature type="domain" description="BZIP" evidence="16">
    <location>
        <begin position="202"/>
        <end position="271"/>
    </location>
</feature>
<comment type="subcellular location">
    <subcellularLocation>
        <location evidence="1">Endoplasmic reticulum membrane</location>
        <topology evidence="1">Single-pass type II membrane protein</topology>
    </subcellularLocation>
</comment>
<evidence type="ECO:0000256" key="5">
    <source>
        <dbReference type="ARBA" id="ARBA00022824"/>
    </source>
</evidence>
<dbReference type="PANTHER" id="PTHR45996">
    <property type="entry name" value="AGAP001464-PB"/>
    <property type="match status" value="1"/>
</dbReference>
<evidence type="ECO:0000313" key="18">
    <source>
        <dbReference type="Proteomes" id="UP001108240"/>
    </source>
</evidence>
<dbReference type="GO" id="GO:0000981">
    <property type="term" value="F:DNA-binding transcription factor activity, RNA polymerase II-specific"/>
    <property type="evidence" value="ECO:0007669"/>
    <property type="project" value="TreeGrafter"/>
</dbReference>
<evidence type="ECO:0000256" key="10">
    <source>
        <dbReference type="ARBA" id="ARBA00023136"/>
    </source>
</evidence>
<evidence type="ECO:0000259" key="16">
    <source>
        <dbReference type="SMART" id="SM00338"/>
    </source>
</evidence>
<dbReference type="GO" id="GO:0005634">
    <property type="term" value="C:nucleus"/>
    <property type="evidence" value="ECO:0007669"/>
    <property type="project" value="TreeGrafter"/>
</dbReference>
<keyword evidence="10" id="KW-0472">Membrane</keyword>
<keyword evidence="14" id="KW-0539">Nucleus</keyword>
<keyword evidence="6" id="KW-0735">Signal-anchor</keyword>
<comment type="similarity">
    <text evidence="2">Belongs to the bZIP family. ATF subfamily.</text>
</comment>
<evidence type="ECO:0000256" key="1">
    <source>
        <dbReference type="ARBA" id="ARBA00004648"/>
    </source>
</evidence>
<feature type="region of interest" description="Disordered" evidence="15">
    <location>
        <begin position="308"/>
        <end position="386"/>
    </location>
</feature>
<evidence type="ECO:0000256" key="4">
    <source>
        <dbReference type="ARBA" id="ARBA00022692"/>
    </source>
</evidence>
<dbReference type="Gene3D" id="1.20.5.170">
    <property type="match status" value="1"/>
</dbReference>
<evidence type="ECO:0000313" key="17">
    <source>
        <dbReference type="Ensembl" id="ENSCCRP00000116658.1"/>
    </source>
</evidence>